<dbReference type="SUPFAM" id="SSF52129">
    <property type="entry name" value="Caspase-like"/>
    <property type="match status" value="1"/>
</dbReference>
<dbReference type="InterPro" id="IPR007110">
    <property type="entry name" value="Ig-like_dom"/>
</dbReference>
<evidence type="ECO:0000313" key="5">
    <source>
        <dbReference type="Proteomes" id="UP000694523"/>
    </source>
</evidence>
<evidence type="ECO:0000256" key="1">
    <source>
        <dbReference type="SAM" id="MobiDB-lite"/>
    </source>
</evidence>
<dbReference type="SUPFAM" id="SSF48726">
    <property type="entry name" value="Immunoglobulin"/>
    <property type="match status" value="1"/>
</dbReference>
<dbReference type="InterPro" id="IPR013783">
    <property type="entry name" value="Ig-like_fold"/>
</dbReference>
<dbReference type="Gene3D" id="2.60.40.3360">
    <property type="match status" value="1"/>
</dbReference>
<dbReference type="SMART" id="SM00408">
    <property type="entry name" value="IGc2"/>
    <property type="match status" value="1"/>
</dbReference>
<dbReference type="CDD" id="cd00096">
    <property type="entry name" value="Ig"/>
    <property type="match status" value="1"/>
</dbReference>
<dbReference type="InterPro" id="IPR036179">
    <property type="entry name" value="Ig-like_dom_sf"/>
</dbReference>
<dbReference type="InterPro" id="IPR003599">
    <property type="entry name" value="Ig_sub"/>
</dbReference>
<organism evidence="4 5">
    <name type="scientific">Neogobius melanostomus</name>
    <name type="common">round goby</name>
    <dbReference type="NCBI Taxonomy" id="47308"/>
    <lineage>
        <taxon>Eukaryota</taxon>
        <taxon>Metazoa</taxon>
        <taxon>Chordata</taxon>
        <taxon>Craniata</taxon>
        <taxon>Vertebrata</taxon>
        <taxon>Euteleostomi</taxon>
        <taxon>Actinopterygii</taxon>
        <taxon>Neopterygii</taxon>
        <taxon>Teleostei</taxon>
        <taxon>Neoteleostei</taxon>
        <taxon>Acanthomorphata</taxon>
        <taxon>Gobiaria</taxon>
        <taxon>Gobiiformes</taxon>
        <taxon>Gobioidei</taxon>
        <taxon>Gobiidae</taxon>
        <taxon>Benthophilinae</taxon>
        <taxon>Neogobiini</taxon>
        <taxon>Neogobius</taxon>
    </lineage>
</organism>
<dbReference type="AlphaFoldDB" id="A0A8C6TP27"/>
<evidence type="ECO:0000313" key="4">
    <source>
        <dbReference type="Ensembl" id="ENSNMLP00000021128.1"/>
    </source>
</evidence>
<dbReference type="GO" id="GO:0006508">
    <property type="term" value="P:proteolysis"/>
    <property type="evidence" value="ECO:0007669"/>
    <property type="project" value="InterPro"/>
</dbReference>
<dbReference type="Pfam" id="PF18703">
    <property type="entry name" value="MALT1_Ig"/>
    <property type="match status" value="1"/>
</dbReference>
<keyword evidence="5" id="KW-1185">Reference proteome</keyword>
<dbReference type="Pfam" id="PF00656">
    <property type="entry name" value="Peptidase_C14"/>
    <property type="match status" value="1"/>
</dbReference>
<evidence type="ECO:0000259" key="2">
    <source>
        <dbReference type="PROSITE" id="PS50208"/>
    </source>
</evidence>
<reference evidence="4" key="1">
    <citation type="submission" date="2025-08" db="UniProtKB">
        <authorList>
            <consortium name="Ensembl"/>
        </authorList>
    </citation>
    <scope>IDENTIFICATION</scope>
</reference>
<dbReference type="PROSITE" id="PS50208">
    <property type="entry name" value="CASPASE_P20"/>
    <property type="match status" value="1"/>
</dbReference>
<dbReference type="GO" id="GO:0004197">
    <property type="term" value="F:cysteine-type endopeptidase activity"/>
    <property type="evidence" value="ECO:0007669"/>
    <property type="project" value="InterPro"/>
</dbReference>
<dbReference type="SMART" id="SM00409">
    <property type="entry name" value="IG"/>
    <property type="match status" value="2"/>
</dbReference>
<feature type="compositionally biased region" description="Polar residues" evidence="1">
    <location>
        <begin position="626"/>
        <end position="638"/>
    </location>
</feature>
<dbReference type="InterPro" id="IPR052039">
    <property type="entry name" value="Caspase-related_regulators"/>
</dbReference>
<dbReference type="InterPro" id="IPR033540">
    <property type="entry name" value="MALT1_IG-like_dom_sf"/>
</dbReference>
<evidence type="ECO:0000259" key="3">
    <source>
        <dbReference type="PROSITE" id="PS50835"/>
    </source>
</evidence>
<dbReference type="Proteomes" id="UP000694523">
    <property type="component" value="Unplaced"/>
</dbReference>
<dbReference type="Ensembl" id="ENSNMLT00000023699.1">
    <property type="protein sequence ID" value="ENSNMLP00000021128.1"/>
    <property type="gene ID" value="ENSNMLG00000013751.1"/>
</dbReference>
<dbReference type="InterPro" id="IPR003598">
    <property type="entry name" value="Ig_sub2"/>
</dbReference>
<proteinExistence type="predicted"/>
<protein>
    <submittedName>
        <fullName evidence="4">MALT paracaspase 3</fullName>
    </submittedName>
</protein>
<reference evidence="4" key="2">
    <citation type="submission" date="2025-09" db="UniProtKB">
        <authorList>
            <consortium name="Ensembl"/>
        </authorList>
    </citation>
    <scope>IDENTIFICATION</scope>
</reference>
<feature type="domain" description="Caspase family p20" evidence="2">
    <location>
        <begin position="249"/>
        <end position="373"/>
    </location>
</feature>
<accession>A0A8C6TP27</accession>
<dbReference type="InterPro" id="IPR011600">
    <property type="entry name" value="Pept_C14_caspase"/>
</dbReference>
<feature type="domain" description="Ig-like" evidence="3">
    <location>
        <begin position="115"/>
        <end position="197"/>
    </location>
</feature>
<dbReference type="PANTHER" id="PTHR22576:SF38">
    <property type="entry name" value="MUCOSA-ASSOCIATED LYMPHOID TISSUE LYMPHOMA TRANSLOCATION PROTEIN 1-LIKE"/>
    <property type="match status" value="1"/>
</dbReference>
<sequence length="688" mass="76631">MLNQRLDMIREIVIVRQPVNACVPVCHTVRLSVLAEGTGALQYQWFNYVQKDGHKEVCEVAGATQPHLVIKAEKSQKYSCRVNDRHLNHKISDWAHITVLDVGESGLPPRWQGEPHIAVNPKPQTLRPGARLTLRCTAFGIPHPQYQWYRNGHLLSDQTKEKLLVQQATSQDAGTYLCAVTSVLGESWSHPADVDLSTFPSAESKNVIRRTNAGRDRTETDFYRTSVAFLDHMPAEPRVQAPPATFTATDKVALLIGNLNYSHYLGLLAPVMDVHELGQLLQQLGFRVLSLLDLTAGQMAAAVDNFTQLLDTGVYGLFYYAGHGFEHAGRNYLVAIDAPQPYNTSKCVCVQRIMRKMQDRRTALSVILLDACRTWCKQDSVLSVIQPLRPSGNTVYGYATGEDAQAYEVQDRGKSTGIFTKYLNKYILLPEKVTHVLERVSEDVNSDPLVKGKQAVEVRHTLKEARSLTDPVRSTGHTRELFLRDVCWRRANELPQKRCVTFPCGAQVEVGFSALFSNVLVVFASVKRSDLHILDCTVALSSKPAMENAFSRQDMSGELDSLLLNSHLNTPDSTLWLCGLQTLEESLLIRVDLHYTDGESGRHSESQRLNVGKPLVASCGLRNKAAPTNNNSAQAHTADTSHRRPHQALAGTARPSTRKAECVAQTAVERNTPEEYDEDDMLDFSNLK</sequence>
<dbReference type="Gene3D" id="3.40.50.1460">
    <property type="match status" value="1"/>
</dbReference>
<dbReference type="PROSITE" id="PS50835">
    <property type="entry name" value="IG_LIKE"/>
    <property type="match status" value="1"/>
</dbReference>
<feature type="region of interest" description="Disordered" evidence="1">
    <location>
        <begin position="622"/>
        <end position="688"/>
    </location>
</feature>
<dbReference type="PANTHER" id="PTHR22576">
    <property type="entry name" value="MUCOSA ASSOCIATED LYMPHOID TISSUE LYMPHOMA TRANSLOCATION PROTEIN 1/PARACASPASE"/>
    <property type="match status" value="1"/>
</dbReference>
<dbReference type="InterPro" id="IPR029030">
    <property type="entry name" value="Caspase-like_dom_sf"/>
</dbReference>
<dbReference type="Gene3D" id="2.60.40.10">
    <property type="entry name" value="Immunoglobulins"/>
    <property type="match status" value="2"/>
</dbReference>
<name>A0A8C6TP27_9GOBI</name>
<dbReference type="Pfam" id="PF13927">
    <property type="entry name" value="Ig_3"/>
    <property type="match status" value="1"/>
</dbReference>
<dbReference type="InterPro" id="IPR001309">
    <property type="entry name" value="Pept_C14_p20"/>
</dbReference>
<dbReference type="InterPro" id="IPR041077">
    <property type="entry name" value="MALT1_Ig"/>
</dbReference>